<dbReference type="AlphaFoldDB" id="A0A2S2QD88"/>
<dbReference type="PANTHER" id="PTHR28441:SF2">
    <property type="entry name" value="PROTEIN FAM91A1"/>
    <property type="match status" value="1"/>
</dbReference>
<name>A0A2S2QD88_9HEMI</name>
<dbReference type="PROSITE" id="PS00208">
    <property type="entry name" value="PLANT_GLOBIN"/>
    <property type="match status" value="1"/>
</dbReference>
<evidence type="ECO:0000313" key="4">
    <source>
        <dbReference type="EMBL" id="MBY75706.1"/>
    </source>
</evidence>
<dbReference type="GO" id="GO:0020037">
    <property type="term" value="F:heme binding"/>
    <property type="evidence" value="ECO:0007669"/>
    <property type="project" value="InterPro"/>
</dbReference>
<sequence>MNEEMEKCVLQNISWANLPPAIKQSVGNSIKEYKKCISIYSIRNQVRYKGNLVRSVVRNEQNYYEDLMTYSRENLMLYPYHLSDVIVKGLRITPFQFYISTIIHVMESDKSYDSIPNFTAVDCLRILGIGRNEYIDLMNQGRTKNKLFRKKNEIRSMLPSQPIDINVEPWWTVDVGCLYEDDIKTIEEDEKICIDHLIDNGRQMAGSLDYNVLSSLYKKGLVYYDVPIYDDDHIIVSTLGGFVMNRVLGDNFENLLYKIFVSIDEHTSVSELATVLEIDLESVKNAVSLFCRLKIAQKKNPKIVSTHLSWSRLKNVPKPEIINVGLVSDISSLTILSTEIPEILESSPDKSNAEKRMAFLFDSTLTAFLMMGNLSPSLKDHAVTLFEAGKLTDESLNVFLDELDKVADGYNAGSCVFGSETPSAGESEGEARRYFEHALTLRSTVKSLRSENHINKLDLIRWESLKSLSADTCVRFLKKNYNLLLSMAPLNKETPLLSSPKLPHIGPSIPEVNSVWFKLYLYHKTCYGPPSLLLVRGVRLWNVPKIFKHCSKVMVTTWGHDPHFIPIENLLTIINDTLKESPVLIQACNPNTCILPFPKIDCLDSENSFLYEEKAIKSLSTVLNLENTCGYITCVTTPPKYEKKFSTEQSTINDTSPVFQKNGVSLLKEELEKLNNPLCVTKPLLLEPVYDKPKWTLLDCCFGLPLFNSDVNKNICKHIIDNQMWKEENVTKLVESNELLSKDLLKFIESYKDSDQDFEDLLPFDKSSIAWPVDCLIFENGKLMVWK</sequence>
<keyword evidence="5" id="KW-1185">Reference proteome</keyword>
<dbReference type="InterPro" id="IPR028091">
    <property type="entry name" value="FAM91_N_dom"/>
</dbReference>
<reference evidence="6" key="2">
    <citation type="submission" date="2025-04" db="UniProtKB">
        <authorList>
            <consortium name="RefSeq"/>
        </authorList>
    </citation>
    <scope>IDENTIFICATION</scope>
    <source>
        <tissue evidence="6">Whole body</tissue>
    </source>
</reference>
<feature type="domain" description="FAM91 C-terminal" evidence="3">
    <location>
        <begin position="354"/>
        <end position="784"/>
    </location>
</feature>
<dbReference type="GeneID" id="112687779"/>
<gene>
    <name evidence="6" type="primary">LOC112687779</name>
    <name evidence="4" type="ORF">g.159034</name>
</gene>
<dbReference type="GO" id="GO:0019825">
    <property type="term" value="F:oxygen binding"/>
    <property type="evidence" value="ECO:0007669"/>
    <property type="project" value="InterPro"/>
</dbReference>
<evidence type="ECO:0000259" key="3">
    <source>
        <dbReference type="Pfam" id="PF14648"/>
    </source>
</evidence>
<dbReference type="InterPro" id="IPR039199">
    <property type="entry name" value="FAM91"/>
</dbReference>
<organism evidence="4">
    <name type="scientific">Sipha flava</name>
    <name type="common">yellow sugarcane aphid</name>
    <dbReference type="NCBI Taxonomy" id="143950"/>
    <lineage>
        <taxon>Eukaryota</taxon>
        <taxon>Metazoa</taxon>
        <taxon>Ecdysozoa</taxon>
        <taxon>Arthropoda</taxon>
        <taxon>Hexapoda</taxon>
        <taxon>Insecta</taxon>
        <taxon>Pterygota</taxon>
        <taxon>Neoptera</taxon>
        <taxon>Paraneoptera</taxon>
        <taxon>Hemiptera</taxon>
        <taxon>Sternorrhyncha</taxon>
        <taxon>Aphidomorpha</taxon>
        <taxon>Aphidoidea</taxon>
        <taxon>Aphididae</taxon>
        <taxon>Sipha</taxon>
    </lineage>
</organism>
<evidence type="ECO:0000313" key="5">
    <source>
        <dbReference type="Proteomes" id="UP000694846"/>
    </source>
</evidence>
<dbReference type="InterPro" id="IPR028097">
    <property type="entry name" value="FAM91_C_dom"/>
</dbReference>
<dbReference type="RefSeq" id="XP_025416489.1">
    <property type="nucleotide sequence ID" value="XM_025560704.1"/>
</dbReference>
<reference evidence="4" key="1">
    <citation type="submission" date="2018-04" db="EMBL/GenBank/DDBJ databases">
        <title>Transcriptome assembly of Sipha flava.</title>
        <authorList>
            <person name="Scully E.D."/>
            <person name="Geib S.M."/>
            <person name="Palmer N.A."/>
            <person name="Koch K."/>
            <person name="Bradshaw J."/>
            <person name="Heng-Moss T."/>
            <person name="Sarath G."/>
        </authorList>
    </citation>
    <scope>NUCLEOTIDE SEQUENCE</scope>
</reference>
<dbReference type="Pfam" id="PF14647">
    <property type="entry name" value="FAM91_N"/>
    <property type="match status" value="1"/>
</dbReference>
<dbReference type="Pfam" id="PF14648">
    <property type="entry name" value="FAM91_C"/>
    <property type="match status" value="1"/>
</dbReference>
<dbReference type="OrthoDB" id="275996at2759"/>
<protein>
    <submittedName>
        <fullName evidence="6">Protein FAM91A1 isoform X1</fullName>
    </submittedName>
</protein>
<dbReference type="PANTHER" id="PTHR28441">
    <property type="entry name" value="PROTEIN FAM91A1"/>
    <property type="match status" value="1"/>
</dbReference>
<evidence type="ECO:0000313" key="6">
    <source>
        <dbReference type="RefSeq" id="XP_025416489.1"/>
    </source>
</evidence>
<feature type="domain" description="FAM91 N-terminal" evidence="2">
    <location>
        <begin position="9"/>
        <end position="310"/>
    </location>
</feature>
<comment type="similarity">
    <text evidence="1">Belongs to the FAM91 family.</text>
</comment>
<accession>A0A2S2QD88</accession>
<dbReference type="EMBL" id="GGMS01006503">
    <property type="protein sequence ID" value="MBY75706.1"/>
    <property type="molecule type" value="Transcribed_RNA"/>
</dbReference>
<proteinExistence type="inferred from homology"/>
<evidence type="ECO:0000259" key="2">
    <source>
        <dbReference type="Pfam" id="PF14647"/>
    </source>
</evidence>
<dbReference type="Proteomes" id="UP000694846">
    <property type="component" value="Unplaced"/>
</dbReference>
<dbReference type="InterPro" id="IPR019824">
    <property type="entry name" value="Leghaemoglobin_Fe_BS"/>
</dbReference>
<evidence type="ECO:0000256" key="1">
    <source>
        <dbReference type="ARBA" id="ARBA00010319"/>
    </source>
</evidence>